<reference evidence="3" key="2">
    <citation type="submission" date="2023-06" db="EMBL/GenBank/DDBJ databases">
        <authorList>
            <consortium name="Lawrence Berkeley National Laboratory"/>
            <person name="Haridas S."/>
            <person name="Hensen N."/>
            <person name="Bonometti L."/>
            <person name="Westerberg I."/>
            <person name="Brannstrom I.O."/>
            <person name="Guillou S."/>
            <person name="Cros-Aarteil S."/>
            <person name="Calhoun S."/>
            <person name="Kuo A."/>
            <person name="Mondo S."/>
            <person name="Pangilinan J."/>
            <person name="Riley R."/>
            <person name="Labutti K."/>
            <person name="Andreopoulos B."/>
            <person name="Lipzen A."/>
            <person name="Chen C."/>
            <person name="Yanf M."/>
            <person name="Daum C."/>
            <person name="Ng V."/>
            <person name="Clum A."/>
            <person name="Steindorff A."/>
            <person name="Ohm R."/>
            <person name="Martin F."/>
            <person name="Silar P."/>
            <person name="Natvig D."/>
            <person name="Lalanne C."/>
            <person name="Gautier V."/>
            <person name="Ament-Velasquez S.L."/>
            <person name="Kruys A."/>
            <person name="Hutchinson M.I."/>
            <person name="Powell A.J."/>
            <person name="Barry K."/>
            <person name="Miller A.N."/>
            <person name="Grigoriev I.V."/>
            <person name="Debuchy R."/>
            <person name="Gladieux P."/>
            <person name="Thoren M.H."/>
            <person name="Johannesson H."/>
        </authorList>
    </citation>
    <scope>NUCLEOTIDE SEQUENCE</scope>
    <source>
        <strain evidence="3">CBS 118394</strain>
    </source>
</reference>
<feature type="region of interest" description="Disordered" evidence="1">
    <location>
        <begin position="99"/>
        <end position="131"/>
    </location>
</feature>
<evidence type="ECO:0000313" key="4">
    <source>
        <dbReference type="Proteomes" id="UP001283341"/>
    </source>
</evidence>
<reference evidence="3" key="1">
    <citation type="journal article" date="2023" name="Mol. Phylogenet. Evol.">
        <title>Genome-scale phylogeny and comparative genomics of the fungal order Sordariales.</title>
        <authorList>
            <person name="Hensen N."/>
            <person name="Bonometti L."/>
            <person name="Westerberg I."/>
            <person name="Brannstrom I.O."/>
            <person name="Guillou S."/>
            <person name="Cros-Aarteil S."/>
            <person name="Calhoun S."/>
            <person name="Haridas S."/>
            <person name="Kuo A."/>
            <person name="Mondo S."/>
            <person name="Pangilinan J."/>
            <person name="Riley R."/>
            <person name="LaButti K."/>
            <person name="Andreopoulos B."/>
            <person name="Lipzen A."/>
            <person name="Chen C."/>
            <person name="Yan M."/>
            <person name="Daum C."/>
            <person name="Ng V."/>
            <person name="Clum A."/>
            <person name="Steindorff A."/>
            <person name="Ohm R.A."/>
            <person name="Martin F."/>
            <person name="Silar P."/>
            <person name="Natvig D.O."/>
            <person name="Lalanne C."/>
            <person name="Gautier V."/>
            <person name="Ament-Velasquez S.L."/>
            <person name="Kruys A."/>
            <person name="Hutchinson M.I."/>
            <person name="Powell A.J."/>
            <person name="Barry K."/>
            <person name="Miller A.N."/>
            <person name="Grigoriev I.V."/>
            <person name="Debuchy R."/>
            <person name="Gladieux P."/>
            <person name="Hiltunen Thoren M."/>
            <person name="Johannesson H."/>
        </authorList>
    </citation>
    <scope>NUCLEOTIDE SEQUENCE</scope>
    <source>
        <strain evidence="3">CBS 118394</strain>
    </source>
</reference>
<sequence>MASLSSHLLLVRRNWEHDSSSFPSSTNFPSSHDGLHPAAIFGIVAGVMVLLSAIMFFVWFRFMRKVLTNKEYGVLPSIRTAANNHGAYNGGYAPYGNGPSYGQEPPRYPHHGGGSEPAPYPVAPPAHLSSSTEPAAVSSAFIDIPTSNESPGPGKNDDPVKVRVATAPASRTERLRVMRAFYRRQIFSNAWAPKNVDGMWSARDVAVIRNTSERNGERLGLLAPFQPWEKQQEATAGSSSTPKPTERVQFGDILSHADKLVRYIQEHPNLPYQAFDDQEPLLELADFQGSAGS</sequence>
<protein>
    <submittedName>
        <fullName evidence="3">Uncharacterized protein</fullName>
    </submittedName>
</protein>
<organism evidence="3 4">
    <name type="scientific">Apodospora peruviana</name>
    <dbReference type="NCBI Taxonomy" id="516989"/>
    <lineage>
        <taxon>Eukaryota</taxon>
        <taxon>Fungi</taxon>
        <taxon>Dikarya</taxon>
        <taxon>Ascomycota</taxon>
        <taxon>Pezizomycotina</taxon>
        <taxon>Sordariomycetes</taxon>
        <taxon>Sordariomycetidae</taxon>
        <taxon>Sordariales</taxon>
        <taxon>Lasiosphaeriaceae</taxon>
        <taxon>Apodospora</taxon>
    </lineage>
</organism>
<dbReference type="Proteomes" id="UP001283341">
    <property type="component" value="Unassembled WGS sequence"/>
</dbReference>
<keyword evidence="2" id="KW-0812">Transmembrane</keyword>
<evidence type="ECO:0000256" key="2">
    <source>
        <dbReference type="SAM" id="Phobius"/>
    </source>
</evidence>
<keyword evidence="4" id="KW-1185">Reference proteome</keyword>
<proteinExistence type="predicted"/>
<dbReference type="AlphaFoldDB" id="A0AAE0MF16"/>
<evidence type="ECO:0000256" key="1">
    <source>
        <dbReference type="SAM" id="MobiDB-lite"/>
    </source>
</evidence>
<evidence type="ECO:0000313" key="3">
    <source>
        <dbReference type="EMBL" id="KAK3329840.1"/>
    </source>
</evidence>
<feature type="transmembrane region" description="Helical" evidence="2">
    <location>
        <begin position="38"/>
        <end position="60"/>
    </location>
</feature>
<name>A0AAE0MF16_9PEZI</name>
<comment type="caution">
    <text evidence="3">The sequence shown here is derived from an EMBL/GenBank/DDBJ whole genome shotgun (WGS) entry which is preliminary data.</text>
</comment>
<feature type="compositionally biased region" description="Polar residues" evidence="1">
    <location>
        <begin position="233"/>
        <end position="243"/>
    </location>
</feature>
<accession>A0AAE0MF16</accession>
<keyword evidence="2" id="KW-0472">Membrane</keyword>
<dbReference type="EMBL" id="JAUEDM010000001">
    <property type="protein sequence ID" value="KAK3329840.1"/>
    <property type="molecule type" value="Genomic_DNA"/>
</dbReference>
<keyword evidence="2" id="KW-1133">Transmembrane helix</keyword>
<gene>
    <name evidence="3" type="ORF">B0H66DRAFT_597405</name>
</gene>
<feature type="region of interest" description="Disordered" evidence="1">
    <location>
        <begin position="225"/>
        <end position="246"/>
    </location>
</feature>